<evidence type="ECO:0000256" key="1">
    <source>
        <dbReference type="SAM" id="MobiDB-lite"/>
    </source>
</evidence>
<gene>
    <name evidence="2" type="ORF">Csp1_20490</name>
</gene>
<dbReference type="Proteomes" id="UP000247696">
    <property type="component" value="Chromosome"/>
</dbReference>
<evidence type="ECO:0000313" key="3">
    <source>
        <dbReference type="Proteomes" id="UP000247696"/>
    </source>
</evidence>
<feature type="region of interest" description="Disordered" evidence="1">
    <location>
        <begin position="1"/>
        <end position="25"/>
    </location>
</feature>
<keyword evidence="3" id="KW-1185">Reference proteome</keyword>
<protein>
    <submittedName>
        <fullName evidence="2">Uncharacterized protein</fullName>
    </submittedName>
</protein>
<feature type="region of interest" description="Disordered" evidence="1">
    <location>
        <begin position="49"/>
        <end position="89"/>
    </location>
</feature>
<reference evidence="3" key="1">
    <citation type="submission" date="2017-11" db="EMBL/GenBank/DDBJ databases">
        <title>Otitis media/interna in a cat caused by the recently described species Corynebacterium provencense.</title>
        <authorList>
            <person name="Kittl S."/>
            <person name="Brodard I."/>
            <person name="Rychener L."/>
            <person name="Jores J."/>
            <person name="Roosje P."/>
            <person name="Gobeli Brawand S."/>
        </authorList>
    </citation>
    <scope>NUCLEOTIDE SEQUENCE [LARGE SCALE GENOMIC DNA]</scope>
    <source>
        <strain evidence="3">17KM38</strain>
    </source>
</reference>
<dbReference type="KEGG" id="cpre:Csp1_20490"/>
<proteinExistence type="predicted"/>
<dbReference type="STRING" id="1737425.GCA_900049755_02817"/>
<organism evidence="2 3">
    <name type="scientific">Corynebacterium provencense</name>
    <dbReference type="NCBI Taxonomy" id="1737425"/>
    <lineage>
        <taxon>Bacteria</taxon>
        <taxon>Bacillati</taxon>
        <taxon>Actinomycetota</taxon>
        <taxon>Actinomycetes</taxon>
        <taxon>Mycobacteriales</taxon>
        <taxon>Corynebacteriaceae</taxon>
        <taxon>Corynebacterium</taxon>
    </lineage>
</organism>
<evidence type="ECO:0000313" key="2">
    <source>
        <dbReference type="EMBL" id="AWT26813.1"/>
    </source>
</evidence>
<dbReference type="AlphaFoldDB" id="A0A2Z3YZR1"/>
<dbReference type="RefSeq" id="WP_193867108.1">
    <property type="nucleotide sequence ID" value="NZ_CP024988.1"/>
</dbReference>
<accession>A0A2Z3YZR1</accession>
<dbReference type="EMBL" id="CP024988">
    <property type="protein sequence ID" value="AWT26813.1"/>
    <property type="molecule type" value="Genomic_DNA"/>
</dbReference>
<name>A0A2Z3YZR1_9CORY</name>
<sequence>MITDTDARRLAAGTHPDPFAALGPTSDGRGIVVHVPGALAVSVVNDTDEAALTPPPRRPGRVHRPSPALLPVARHPARPAQCPGPLRLR</sequence>